<evidence type="ECO:0000313" key="8">
    <source>
        <dbReference type="Proteomes" id="UP000008838"/>
    </source>
</evidence>
<dbReference type="InterPro" id="IPR003339">
    <property type="entry name" value="ABC/ECF_trnsptr_transmembrane"/>
</dbReference>
<feature type="transmembrane region" description="Helical" evidence="6">
    <location>
        <begin position="118"/>
        <end position="134"/>
    </location>
</feature>
<evidence type="ECO:0000256" key="6">
    <source>
        <dbReference type="SAM" id="Phobius"/>
    </source>
</evidence>
<keyword evidence="4 6" id="KW-0472">Membrane</keyword>
<evidence type="ECO:0000256" key="5">
    <source>
        <dbReference type="SAM" id="MobiDB-lite"/>
    </source>
</evidence>
<dbReference type="HOGENOM" id="CLU_056469_4_0_11"/>
<protein>
    <submittedName>
        <fullName evidence="7">Putative ABC transporter permease protein</fullName>
    </submittedName>
</protein>
<dbReference type="Pfam" id="PF02361">
    <property type="entry name" value="CbiQ"/>
    <property type="match status" value="1"/>
</dbReference>
<sequence>MNRGSGPGEARAHDRGGVVRGPGTRASSARRQRTPARLRRGGRRRARGEDLLGSYVPGTSALHRCPLWAKAALLLGASLAVMLLRAWPVSLAVLALTAVVSASSGLGLRRWAASLRPLWFLVLLLTGYHVLATGPARAADVVLSMLAVIALSRLLISSTALPRLIDGLVLLCSPLRRVGVDPERVGLAVSLMIRSVPWLFGVMSTLRDAAAARTVRPHAARLVTPAVIAAVDYAHRSGEALAARGLD</sequence>
<dbReference type="eggNOG" id="COG0619">
    <property type="taxonomic scope" value="Bacteria"/>
</dbReference>
<dbReference type="GO" id="GO:0005886">
    <property type="term" value="C:plasma membrane"/>
    <property type="evidence" value="ECO:0007669"/>
    <property type="project" value="UniProtKB-ARBA"/>
</dbReference>
<comment type="subcellular location">
    <subcellularLocation>
        <location evidence="1">Membrane</location>
        <topology evidence="1">Multi-pass membrane protein</topology>
    </subcellularLocation>
</comment>
<keyword evidence="3 6" id="KW-1133">Transmembrane helix</keyword>
<evidence type="ECO:0000256" key="1">
    <source>
        <dbReference type="ARBA" id="ARBA00004141"/>
    </source>
</evidence>
<dbReference type="EMBL" id="AP009152">
    <property type="protein sequence ID" value="BAG29579.1"/>
    <property type="molecule type" value="Genomic_DNA"/>
</dbReference>
<feature type="region of interest" description="Disordered" evidence="5">
    <location>
        <begin position="1"/>
        <end position="44"/>
    </location>
</feature>
<organism evidence="7 8">
    <name type="scientific">Kocuria rhizophila (strain ATCC 9341 / DSM 348 / NBRC 103217 / DC2201)</name>
    <dbReference type="NCBI Taxonomy" id="378753"/>
    <lineage>
        <taxon>Bacteria</taxon>
        <taxon>Bacillati</taxon>
        <taxon>Actinomycetota</taxon>
        <taxon>Actinomycetes</taxon>
        <taxon>Micrococcales</taxon>
        <taxon>Micrococcaceae</taxon>
        <taxon>Kocuria</taxon>
    </lineage>
</organism>
<proteinExistence type="predicted"/>
<dbReference type="AlphaFoldDB" id="B2GHA6"/>
<evidence type="ECO:0000256" key="3">
    <source>
        <dbReference type="ARBA" id="ARBA00022989"/>
    </source>
</evidence>
<keyword evidence="8" id="KW-1185">Reference proteome</keyword>
<evidence type="ECO:0000313" key="7">
    <source>
        <dbReference type="EMBL" id="BAG29579.1"/>
    </source>
</evidence>
<evidence type="ECO:0000256" key="4">
    <source>
        <dbReference type="ARBA" id="ARBA00023136"/>
    </source>
</evidence>
<accession>B2GHA6</accession>
<dbReference type="Proteomes" id="UP000008838">
    <property type="component" value="Chromosome"/>
</dbReference>
<dbReference type="RefSeq" id="WP_012398300.1">
    <property type="nucleotide sequence ID" value="NC_010617.1"/>
</dbReference>
<feature type="compositionally biased region" description="Basic residues" evidence="5">
    <location>
        <begin position="28"/>
        <end position="44"/>
    </location>
</feature>
<keyword evidence="2 6" id="KW-0812">Transmembrane</keyword>
<gene>
    <name evidence="7" type="ordered locus">KRH_12320</name>
</gene>
<dbReference type="KEGG" id="krh:KRH_12320"/>
<dbReference type="STRING" id="378753.KRH_12320"/>
<name>B2GHA6_KOCRD</name>
<feature type="transmembrane region" description="Helical" evidence="6">
    <location>
        <begin position="91"/>
        <end position="112"/>
    </location>
</feature>
<reference evidence="7 8" key="1">
    <citation type="journal article" date="2008" name="J. Bacteriol.">
        <title>Complete genome sequence of the soil actinomycete Kocuria rhizophila.</title>
        <authorList>
            <person name="Takarada H."/>
            <person name="Sekine M."/>
            <person name="Kosugi H."/>
            <person name="Matsuo Y."/>
            <person name="Fujisawa T."/>
            <person name="Omata S."/>
            <person name="Kishi E."/>
            <person name="Shimizu A."/>
            <person name="Tsukatani N."/>
            <person name="Tanikawa S."/>
            <person name="Fujita N."/>
            <person name="Harayama S."/>
        </authorList>
    </citation>
    <scope>NUCLEOTIDE SEQUENCE [LARGE SCALE GENOMIC DNA]</scope>
    <source>
        <strain evidence="8">ATCC 9341 / DSM 348 / NBRC 103217 / DC2201</strain>
    </source>
</reference>
<evidence type="ECO:0000256" key="2">
    <source>
        <dbReference type="ARBA" id="ARBA00022692"/>
    </source>
</evidence>
<dbReference type="CDD" id="cd16914">
    <property type="entry name" value="EcfT"/>
    <property type="match status" value="1"/>
</dbReference>